<keyword evidence="2" id="KW-1133">Transmembrane helix</keyword>
<feature type="transmembrane region" description="Helical" evidence="2">
    <location>
        <begin position="13"/>
        <end position="34"/>
    </location>
</feature>
<reference evidence="3 4" key="1">
    <citation type="submission" date="2018-11" db="EMBL/GenBank/DDBJ databases">
        <authorList>
            <person name="Na S.W."/>
            <person name="Baik M."/>
        </authorList>
    </citation>
    <scope>NUCLEOTIDE SEQUENCE [LARGE SCALE GENOMIC DNA]</scope>
    <source>
        <strain evidence="3 4">E39</strain>
    </source>
</reference>
<feature type="compositionally biased region" description="Basic and acidic residues" evidence="1">
    <location>
        <begin position="252"/>
        <end position="275"/>
    </location>
</feature>
<accession>A0A5P8E7H7</accession>
<keyword evidence="3" id="KW-0131">Cell cycle</keyword>
<keyword evidence="4" id="KW-1185">Reference proteome</keyword>
<dbReference type="EMBL" id="CP033459">
    <property type="protein sequence ID" value="QFQ12892.1"/>
    <property type="molecule type" value="Genomic_DNA"/>
</dbReference>
<dbReference type="GO" id="GO:0051301">
    <property type="term" value="P:cell division"/>
    <property type="evidence" value="ECO:0007669"/>
    <property type="project" value="UniProtKB-KW"/>
</dbReference>
<dbReference type="AlphaFoldDB" id="A0A5P8E7H7"/>
<evidence type="ECO:0000313" key="3">
    <source>
        <dbReference type="EMBL" id="QFQ12892.1"/>
    </source>
</evidence>
<dbReference type="Proteomes" id="UP000249375">
    <property type="component" value="Chromosome"/>
</dbReference>
<proteinExistence type="predicted"/>
<name>A0A5P8E7H7_9BACT</name>
<feature type="region of interest" description="Disordered" evidence="1">
    <location>
        <begin position="252"/>
        <end position="299"/>
    </location>
</feature>
<dbReference type="KEGG" id="alq:C7Y71_007600"/>
<keyword evidence="2" id="KW-0472">Membrane</keyword>
<protein>
    <submittedName>
        <fullName evidence="3">Cell division protein</fullName>
    </submittedName>
</protein>
<evidence type="ECO:0000313" key="4">
    <source>
        <dbReference type="Proteomes" id="UP000249375"/>
    </source>
</evidence>
<evidence type="ECO:0000256" key="1">
    <source>
        <dbReference type="SAM" id="MobiDB-lite"/>
    </source>
</evidence>
<dbReference type="OrthoDB" id="1466667at2"/>
<keyword evidence="3" id="KW-0132">Cell division</keyword>
<dbReference type="RefSeq" id="WP_111897961.1">
    <property type="nucleotide sequence ID" value="NZ_CP033459.1"/>
</dbReference>
<evidence type="ECO:0000256" key="2">
    <source>
        <dbReference type="SAM" id="Phobius"/>
    </source>
</evidence>
<sequence length="299" mass="33703">MSGSSTNSRFDKWWLVMKIFIGLVIVGYLAYIFINVARQKSGEICKSVDIQIVDSAHIGFIDKKEVRRLMQEGNMTLEGKSLESISNEPVATLLKKNPFVKDVTCYKTPDGVFHIFVSQRLPIMRIMADNGDDYYIDDKGRAMQSMGYTADLITATGNVSRDFAKKSLVKLGIFLRDDGFWNDQIVQANVDSLGDISLVPRVGNHIIQLGSVNDLEVKFRNLKSFYKKILPTVGWNKYKIINIEYPSQVRGVKQDNLKDTESEKAKAQEEKKTEQPEQNTPATKPEAKGNAAKKEPKKA</sequence>
<organism evidence="3 4">
    <name type="scientific">Pseudoprevotella muciniphila</name>
    <dbReference type="NCBI Taxonomy" id="2133944"/>
    <lineage>
        <taxon>Bacteria</taxon>
        <taxon>Pseudomonadati</taxon>
        <taxon>Bacteroidota</taxon>
        <taxon>Bacteroidia</taxon>
        <taxon>Bacteroidales</taxon>
        <taxon>Prevotellaceae</taxon>
        <taxon>Pseudoprevotella</taxon>
    </lineage>
</organism>
<keyword evidence="2" id="KW-0812">Transmembrane</keyword>
<gene>
    <name evidence="3" type="ORF">C7Y71_007600</name>
</gene>